<evidence type="ECO:0000313" key="1">
    <source>
        <dbReference type="EMBL" id="OTZ74150.1"/>
    </source>
</evidence>
<comment type="caution">
    <text evidence="1">The sequence shown here is derived from an EMBL/GenBank/DDBJ whole genome shotgun (WGS) entry which is preliminary data.</text>
</comment>
<accession>A0A9X6PR86</accession>
<name>A0A9X6PR86_BACUK</name>
<dbReference type="Proteomes" id="UP000195087">
    <property type="component" value="Unassembled WGS sequence"/>
</dbReference>
<sequence length="74" mass="8804">MLTSPTIPLNSFTIKKGKEGQIILYPNKSQDCFYLKQYKLNDQYKLSVCISDNHFPNVIIMMDYWMLYNQLFTN</sequence>
<reference evidence="1 2" key="1">
    <citation type="submission" date="2016-10" db="EMBL/GenBank/DDBJ databases">
        <title>Comparative genomics of Bacillus thuringiensis reveals a path to pathogens against multiple invertebrate hosts.</title>
        <authorList>
            <person name="Zheng J."/>
            <person name="Gao Q."/>
            <person name="Liu H."/>
            <person name="Peng D."/>
            <person name="Ruan L."/>
            <person name="Sun M."/>
        </authorList>
    </citation>
    <scope>NUCLEOTIDE SEQUENCE [LARGE SCALE GENOMIC DNA]</scope>
    <source>
        <strain evidence="1">BGSC 4W1</strain>
    </source>
</reference>
<evidence type="ECO:0000313" key="2">
    <source>
        <dbReference type="Proteomes" id="UP000195087"/>
    </source>
</evidence>
<proteinExistence type="predicted"/>
<gene>
    <name evidence="1" type="ORF">BK769_13560</name>
</gene>
<organism evidence="1 2">
    <name type="scientific">Bacillus thuringiensis serovar kumamotoensis</name>
    <dbReference type="NCBI Taxonomy" id="132267"/>
    <lineage>
        <taxon>Bacteria</taxon>
        <taxon>Bacillati</taxon>
        <taxon>Bacillota</taxon>
        <taxon>Bacilli</taxon>
        <taxon>Bacillales</taxon>
        <taxon>Bacillaceae</taxon>
        <taxon>Bacillus</taxon>
        <taxon>Bacillus cereus group</taxon>
    </lineage>
</organism>
<dbReference type="AlphaFoldDB" id="A0A9X6PR86"/>
<dbReference type="EMBL" id="NFEH01000068">
    <property type="protein sequence ID" value="OTZ74150.1"/>
    <property type="molecule type" value="Genomic_DNA"/>
</dbReference>
<protein>
    <submittedName>
        <fullName evidence="1">Uncharacterized protein</fullName>
    </submittedName>
</protein>